<dbReference type="RefSeq" id="WP_143016518.1">
    <property type="nucleotide sequence ID" value="NZ_CADERL010000002.1"/>
</dbReference>
<accession>A0A1G7SJ08</accession>
<evidence type="ECO:0000313" key="2">
    <source>
        <dbReference type="Proteomes" id="UP000199706"/>
    </source>
</evidence>
<evidence type="ECO:0008006" key="3">
    <source>
        <dbReference type="Google" id="ProtNLM"/>
    </source>
</evidence>
<dbReference type="Proteomes" id="UP000199706">
    <property type="component" value="Unassembled WGS sequence"/>
</dbReference>
<dbReference type="OrthoDB" id="9011878at2"/>
<dbReference type="EMBL" id="FNCJ01000002">
    <property type="protein sequence ID" value="SDG22882.1"/>
    <property type="molecule type" value="Genomic_DNA"/>
</dbReference>
<proteinExistence type="predicted"/>
<organism evidence="1 2">
    <name type="scientific">Paraburkholderia phenazinium</name>
    <dbReference type="NCBI Taxonomy" id="60549"/>
    <lineage>
        <taxon>Bacteria</taxon>
        <taxon>Pseudomonadati</taxon>
        <taxon>Pseudomonadota</taxon>
        <taxon>Betaproteobacteria</taxon>
        <taxon>Burkholderiales</taxon>
        <taxon>Burkholderiaceae</taxon>
        <taxon>Paraburkholderia</taxon>
    </lineage>
</organism>
<dbReference type="AlphaFoldDB" id="A0A1G7SJ08"/>
<gene>
    <name evidence="1" type="ORF">SAMN05216466_102536</name>
</gene>
<sequence length="71" mass="7726">MAFKQTKGNMTVEACVFPAPGQMFKGALRVTTTRNDKTLEQITGRGCGRPMRSADAALELAELEARRILGL</sequence>
<evidence type="ECO:0000313" key="1">
    <source>
        <dbReference type="EMBL" id="SDG22882.1"/>
    </source>
</evidence>
<name>A0A1G7SJ08_9BURK</name>
<reference evidence="1 2" key="1">
    <citation type="submission" date="2016-10" db="EMBL/GenBank/DDBJ databases">
        <authorList>
            <person name="de Groot N.N."/>
        </authorList>
    </citation>
    <scope>NUCLEOTIDE SEQUENCE [LARGE SCALE GENOMIC DNA]</scope>
    <source>
        <strain evidence="1 2">LMG 2247</strain>
    </source>
</reference>
<protein>
    <recommendedName>
        <fullName evidence="3">DRBM domain-containing protein</fullName>
    </recommendedName>
</protein>